<keyword evidence="2" id="KW-1003">Cell membrane</keyword>
<dbReference type="FunFam" id="2.10.25.10:FF:000063">
    <property type="entry name" value="Slit guidance ligand 2"/>
    <property type="match status" value="1"/>
</dbReference>
<dbReference type="SMART" id="SM00060">
    <property type="entry name" value="FN3"/>
    <property type="match status" value="1"/>
</dbReference>
<dbReference type="InterPro" id="IPR001879">
    <property type="entry name" value="GPCR_2_extracellular_dom"/>
</dbReference>
<feature type="domain" description="EGF-like" evidence="17">
    <location>
        <begin position="373"/>
        <end position="410"/>
    </location>
</feature>
<dbReference type="InterPro" id="IPR018097">
    <property type="entry name" value="EGF_Ca-bd_CS"/>
</dbReference>
<dbReference type="PROSITE" id="PS01186">
    <property type="entry name" value="EGF_2"/>
    <property type="match status" value="5"/>
</dbReference>
<feature type="transmembrane region" description="Helical" evidence="15">
    <location>
        <begin position="962"/>
        <end position="980"/>
    </location>
</feature>
<evidence type="ECO:0000256" key="3">
    <source>
        <dbReference type="ARBA" id="ARBA00022536"/>
    </source>
</evidence>
<feature type="region of interest" description="Disordered" evidence="14">
    <location>
        <begin position="1208"/>
        <end position="1233"/>
    </location>
</feature>
<dbReference type="PROSITE" id="PS50853">
    <property type="entry name" value="FN3"/>
    <property type="match status" value="1"/>
</dbReference>
<dbReference type="GO" id="GO:0016318">
    <property type="term" value="P:ommatidial rotation"/>
    <property type="evidence" value="ECO:0007669"/>
    <property type="project" value="UniProtKB-ARBA"/>
</dbReference>
<feature type="region of interest" description="Disordered" evidence="14">
    <location>
        <begin position="1299"/>
        <end position="1342"/>
    </location>
</feature>
<evidence type="ECO:0000259" key="18">
    <source>
        <dbReference type="PROSITE" id="PS50221"/>
    </source>
</evidence>
<feature type="domain" description="EGF-like" evidence="17">
    <location>
        <begin position="490"/>
        <end position="526"/>
    </location>
</feature>
<keyword evidence="9 13" id="KW-1015">Disulfide bond</keyword>
<feature type="compositionally biased region" description="Polar residues" evidence="14">
    <location>
        <begin position="1219"/>
        <end position="1233"/>
    </location>
</feature>
<dbReference type="PROSITE" id="PS50268">
    <property type="entry name" value="CADHERIN_2"/>
    <property type="match status" value="2"/>
</dbReference>
<feature type="domain" description="EGF-like" evidence="17">
    <location>
        <begin position="411"/>
        <end position="450"/>
    </location>
</feature>
<dbReference type="SUPFAM" id="SSF81321">
    <property type="entry name" value="Family A G protein-coupled receptor-like"/>
    <property type="match status" value="1"/>
</dbReference>
<dbReference type="InterPro" id="IPR046338">
    <property type="entry name" value="GAIN_dom_sf"/>
</dbReference>
<keyword evidence="7 15" id="KW-1133">Transmembrane helix</keyword>
<evidence type="ECO:0000256" key="5">
    <source>
        <dbReference type="ARBA" id="ARBA00022729"/>
    </source>
</evidence>
<dbReference type="InterPro" id="IPR000832">
    <property type="entry name" value="GPCR_2_secretin-like"/>
</dbReference>
<dbReference type="EMBL" id="BMAW01062426">
    <property type="protein sequence ID" value="GFT35800.1"/>
    <property type="molecule type" value="Genomic_DNA"/>
</dbReference>
<dbReference type="SUPFAM" id="SSF49265">
    <property type="entry name" value="Fibronectin type III"/>
    <property type="match status" value="1"/>
</dbReference>
<evidence type="ECO:0000256" key="13">
    <source>
        <dbReference type="PROSITE-ProRule" id="PRU00076"/>
    </source>
</evidence>
<feature type="domain" description="G-protein coupled receptors family 2 profile 1" evidence="19">
    <location>
        <begin position="504"/>
        <end position="600"/>
    </location>
</feature>
<dbReference type="CDD" id="cd11304">
    <property type="entry name" value="Cadherin_repeat"/>
    <property type="match status" value="2"/>
</dbReference>
<sequence length="1660" mass="185444">MPEHGSGKMVLIVVYVSLVFRVEGSGFYSVVGSEICHKLAFRNPLHDPRVYEGAPPGIHVHTVHAYDPGRKSVMYNLLDVRDHTYFSMDSSSGNISTSKTIDKKIGDTYEIIAVAISQGETKLRQLTITVTDFNIHPPVFEHDVYRGELHVRSKVGVTVLRVRALDEDPVPYNAEVYYKLDDPKDPRGRFNMDPQTGVLTLARSLEVSPSEPVVELGVTAVDGGSPKRSDYARIEVLIKTISEPKDVRSANATGSTVQVCWTRPEYGQVLGYIVKYREVENPHGQPSFLNITSDAISKCSTLVELKPWTDYEFRVYGWNRFETGQGSTVGRFGTRPDYCQMNICQHGECHVLNEEPGYHCDCVEGYFGEVCDKFDPCSRSPCENFGVCRNISSNKYRCECLSGFSGQNCSEFNPCALRPSPCQHGGRCESTASHKYQCYCTKGFYGKTCQFFDPCSLDPCQNEGKCQNSSQVDYVCKCIPGYAGKQCEIDIDECSSSPCKHGATCRDGINTFHCQCAPGYRGTRCKQIEHCSPNTTISEKGVFRWNSTSHGRAQLIECPFGSTFPERESATGYAKRRCYLFPNGSVAWGPVDLSSCREEGYKNAEDLTGELWMLTEDPKHLNVERLQEATKQIEGVIGYAIHDKKIAQNMLSIVSNMLAINESLLRMGDINGTAANRITSLVDRFASEVKLARGESITLKTENLVVKAISWDPETNDLEDDDLTFSVHYQQRQRREYSGKGRYRPLPPSQTFWPEENDPMRDEGTTSFYNDAELTIPLEALLMAQNQSYQELRIKFVAYRNDKFFREKPTARWRQCYDGSGYRRRYNCLQAETSGFPGRRVLQASISNATVSNLSEPLVYVLPSPLNVRVYCAYWKEHERIWSTDGLITNQSGNSTICLSSHMTSFSLLLDPTPNEGISPDHLFTLSIISYIGCGLSMLGLVLTIITYSLFRCLNRDHPGQILIHLCVSMLLMNAVFVVGSQKGHALGGIDVCVTVAILIHYFLLSTLTWMCVEAINMYQLLIHVFASSESHFMLKRAILAWGIPFIIVGVTVLMDWEVYYNRNEYCMLSASNPYVYYISFLGPSCLILFVNLTVFLMVTRVLFTPRNVSAKKPPQCSKKEKILVTTAQVRGAFTVMVLLGVSWVFGAFAVGEARLIFQYIFCVANSLQGFLIFLVRCLQYPEARSAWYQLLKTGTFKKYRGMVPPGSWSGNSNSGHNKQNGHSTTTRLGSTDMTNVGPFNTNAFWGQEKASLPVDVTASVKDDCCDVGYDDPIPIPSDAVLDYATITRGSAQLLTFSSSGNTLKSTTSKDEKARRGSKNKSISRSNSESSQDQSKLGDHLGPEITSSHYTFGLSPAVVVETTDSDNEDKRSYREAVKNEIGDVMSSKDTDLSSLPAEPKSRSSYSSSIGYIDEEAERRDKIAASTLDRKVFSPKGSTLFGHIKQDSPPDLDKQNSWPRTLSSFMGGKDPLKFSVSDINNTNQQLNKRGQNLGECQDRHSCQVIPLQVRPSTPSTTHTFSPSVRDSEFTHLSPGVHSPFSDTASLPDRSVGHHPHHHLHHHHHHHVVPDRYGRIMPQPTSHTWHNSSLDCDEVVEESDVSISGPATHVFVPQPPVDNQQSESTPDNELAPPDQETFRIWERQGLVSPNESMFIDSAASRL</sequence>
<feature type="transmembrane region" description="Helical" evidence="15">
    <location>
        <begin position="986"/>
        <end position="1013"/>
    </location>
</feature>
<feature type="domain" description="Cadherin" evidence="21">
    <location>
        <begin position="42"/>
        <end position="140"/>
    </location>
</feature>
<keyword evidence="24" id="KW-1185">Reference proteome</keyword>
<feature type="domain" description="GAIN-B" evidence="18">
    <location>
        <begin position="747"/>
        <end position="916"/>
    </location>
</feature>
<dbReference type="PROSITE" id="PS00010">
    <property type="entry name" value="ASX_HYDROXYL"/>
    <property type="match status" value="1"/>
</dbReference>
<feature type="chain" id="PRO_5036476118" evidence="16">
    <location>
        <begin position="25"/>
        <end position="1660"/>
    </location>
</feature>
<dbReference type="PANTHER" id="PTHR47767">
    <property type="entry name" value="ADHESION G PROTEIN-COUPLED RECEPTOR G7"/>
    <property type="match status" value="1"/>
</dbReference>
<dbReference type="InterPro" id="IPR002126">
    <property type="entry name" value="Cadherin-like_dom"/>
</dbReference>
<dbReference type="GO" id="GO:0005509">
    <property type="term" value="F:calcium ion binding"/>
    <property type="evidence" value="ECO:0007669"/>
    <property type="project" value="UniProtKB-UniRule"/>
</dbReference>
<dbReference type="InterPro" id="IPR000203">
    <property type="entry name" value="GPS"/>
</dbReference>
<gene>
    <name evidence="23" type="primary">ADGRG6</name>
    <name evidence="23" type="ORF">NPIL_141541</name>
</gene>
<dbReference type="PRINTS" id="PR00205">
    <property type="entry name" value="CADHERIN"/>
</dbReference>
<dbReference type="SMART" id="SM00112">
    <property type="entry name" value="CA"/>
    <property type="match status" value="2"/>
</dbReference>
<keyword evidence="10" id="KW-0325">Glycoprotein</keyword>
<dbReference type="SMART" id="SM00181">
    <property type="entry name" value="EGF"/>
    <property type="match status" value="5"/>
</dbReference>
<accession>A0A8X6TQG3</accession>
<evidence type="ECO:0000256" key="1">
    <source>
        <dbReference type="ARBA" id="ARBA00004651"/>
    </source>
</evidence>
<dbReference type="Gene3D" id="2.60.40.60">
    <property type="entry name" value="Cadherins"/>
    <property type="match status" value="2"/>
</dbReference>
<dbReference type="GO" id="GO:0005886">
    <property type="term" value="C:plasma membrane"/>
    <property type="evidence" value="ECO:0007669"/>
    <property type="project" value="UniProtKB-SubCell"/>
</dbReference>
<evidence type="ECO:0000256" key="8">
    <source>
        <dbReference type="ARBA" id="ARBA00023136"/>
    </source>
</evidence>
<feature type="region of interest" description="Disordered" evidence="14">
    <location>
        <begin position="1509"/>
        <end position="1565"/>
    </location>
</feature>
<dbReference type="GO" id="GO:0007166">
    <property type="term" value="P:cell surface receptor signaling pathway"/>
    <property type="evidence" value="ECO:0007669"/>
    <property type="project" value="InterPro"/>
</dbReference>
<dbReference type="Gene3D" id="2.10.25.10">
    <property type="entry name" value="Laminin"/>
    <property type="match status" value="5"/>
</dbReference>
<protein>
    <submittedName>
        <fullName evidence="23">Adhesion G-protein coupled receptor G6</fullName>
    </submittedName>
</protein>
<keyword evidence="3 13" id="KW-0245">EGF-like domain</keyword>
<dbReference type="InterPro" id="IPR036116">
    <property type="entry name" value="FN3_sf"/>
</dbReference>
<name>A0A8X6TQG3_NEPPI</name>
<dbReference type="PROSITE" id="PS50221">
    <property type="entry name" value="GAIN_B"/>
    <property type="match status" value="1"/>
</dbReference>
<dbReference type="PANTHER" id="PTHR47767:SF1">
    <property type="entry name" value="ADHESION G PROTEIN-COUPLED RECEPTOR G7"/>
    <property type="match status" value="1"/>
</dbReference>
<feature type="domain" description="Cadherin" evidence="21">
    <location>
        <begin position="141"/>
        <end position="246"/>
    </location>
</feature>
<dbReference type="GO" id="GO:0050769">
    <property type="term" value="P:positive regulation of neurogenesis"/>
    <property type="evidence" value="ECO:0007669"/>
    <property type="project" value="UniProtKB-ARBA"/>
</dbReference>
<feature type="disulfide bond" evidence="13">
    <location>
        <begin position="440"/>
        <end position="449"/>
    </location>
</feature>
<feature type="transmembrane region" description="Helical" evidence="15">
    <location>
        <begin position="1034"/>
        <end position="1055"/>
    </location>
</feature>
<dbReference type="InterPro" id="IPR017981">
    <property type="entry name" value="GPCR_2-like_7TM"/>
</dbReference>
<evidence type="ECO:0000256" key="4">
    <source>
        <dbReference type="ARBA" id="ARBA00022692"/>
    </source>
</evidence>
<feature type="domain" description="G-protein coupled receptors family 2 profile 2" evidence="20">
    <location>
        <begin position="926"/>
        <end position="1181"/>
    </location>
</feature>
<evidence type="ECO:0000259" key="21">
    <source>
        <dbReference type="PROSITE" id="PS50268"/>
    </source>
</evidence>
<feature type="transmembrane region" description="Helical" evidence="15">
    <location>
        <begin position="1075"/>
        <end position="1104"/>
    </location>
</feature>
<dbReference type="Gene3D" id="1.20.1070.10">
    <property type="entry name" value="Rhodopsin 7-helix transmembrane proteins"/>
    <property type="match status" value="1"/>
</dbReference>
<dbReference type="Pfam" id="PF00002">
    <property type="entry name" value="7tm_2"/>
    <property type="match status" value="1"/>
</dbReference>
<dbReference type="PROSITE" id="PS01187">
    <property type="entry name" value="EGF_CA"/>
    <property type="match status" value="1"/>
</dbReference>
<dbReference type="GO" id="GO:0048056">
    <property type="term" value="P:R3/R4 cell differentiation"/>
    <property type="evidence" value="ECO:0007669"/>
    <property type="project" value="UniProtKB-ARBA"/>
</dbReference>
<evidence type="ECO:0000313" key="24">
    <source>
        <dbReference type="Proteomes" id="UP000887013"/>
    </source>
</evidence>
<dbReference type="GO" id="GO:0004930">
    <property type="term" value="F:G protein-coupled receptor activity"/>
    <property type="evidence" value="ECO:0007669"/>
    <property type="project" value="InterPro"/>
</dbReference>
<keyword evidence="12" id="KW-0106">Calcium</keyword>
<comment type="caution">
    <text evidence="13">Lacks conserved residue(s) required for the propagation of feature annotation.</text>
</comment>
<feature type="compositionally biased region" description="Low complexity" evidence="14">
    <location>
        <begin position="1208"/>
        <end position="1218"/>
    </location>
</feature>
<feature type="domain" description="Fibronectin type-III" evidence="22">
    <location>
        <begin position="243"/>
        <end position="337"/>
    </location>
</feature>
<evidence type="ECO:0000256" key="11">
    <source>
        <dbReference type="ARBA" id="ARBA00023292"/>
    </source>
</evidence>
<dbReference type="Pfam" id="PF01825">
    <property type="entry name" value="GPS"/>
    <property type="match status" value="1"/>
</dbReference>
<dbReference type="GO" id="GO:0007156">
    <property type="term" value="P:homophilic cell adhesion via plasma membrane adhesion molecules"/>
    <property type="evidence" value="ECO:0007669"/>
    <property type="project" value="InterPro"/>
</dbReference>
<dbReference type="InterPro" id="IPR003961">
    <property type="entry name" value="FN3_dom"/>
</dbReference>
<feature type="disulfide bond" evidence="13">
    <location>
        <begin position="362"/>
        <end position="371"/>
    </location>
</feature>
<keyword evidence="4 15" id="KW-0812">Transmembrane</keyword>
<evidence type="ECO:0000313" key="23">
    <source>
        <dbReference type="EMBL" id="GFT35800.1"/>
    </source>
</evidence>
<reference evidence="23" key="1">
    <citation type="submission" date="2020-08" db="EMBL/GenBank/DDBJ databases">
        <title>Multicomponent nature underlies the extraordinary mechanical properties of spider dragline silk.</title>
        <authorList>
            <person name="Kono N."/>
            <person name="Nakamura H."/>
            <person name="Mori M."/>
            <person name="Yoshida Y."/>
            <person name="Ohtoshi R."/>
            <person name="Malay A.D."/>
            <person name="Moran D.A.P."/>
            <person name="Tomita M."/>
            <person name="Numata K."/>
            <person name="Arakawa K."/>
        </authorList>
    </citation>
    <scope>NUCLEOTIDE SEQUENCE</scope>
</reference>
<feature type="disulfide bond" evidence="13">
    <location>
        <begin position="516"/>
        <end position="525"/>
    </location>
</feature>
<keyword evidence="8 15" id="KW-0472">Membrane</keyword>
<organism evidence="23 24">
    <name type="scientific">Nephila pilipes</name>
    <name type="common">Giant wood spider</name>
    <name type="synonym">Nephila maculata</name>
    <dbReference type="NCBI Taxonomy" id="299642"/>
    <lineage>
        <taxon>Eukaryota</taxon>
        <taxon>Metazoa</taxon>
        <taxon>Ecdysozoa</taxon>
        <taxon>Arthropoda</taxon>
        <taxon>Chelicerata</taxon>
        <taxon>Arachnida</taxon>
        <taxon>Araneae</taxon>
        <taxon>Araneomorphae</taxon>
        <taxon>Entelegynae</taxon>
        <taxon>Araneoidea</taxon>
        <taxon>Nephilidae</taxon>
        <taxon>Nephila</taxon>
    </lineage>
</organism>
<feature type="transmembrane region" description="Helical" evidence="15">
    <location>
        <begin position="928"/>
        <end position="950"/>
    </location>
</feature>
<dbReference type="InterPro" id="IPR053066">
    <property type="entry name" value="ADGR_G7"/>
</dbReference>
<dbReference type="SMART" id="SM00303">
    <property type="entry name" value="GPS"/>
    <property type="match status" value="1"/>
</dbReference>
<evidence type="ECO:0000256" key="6">
    <source>
        <dbReference type="ARBA" id="ARBA00022737"/>
    </source>
</evidence>
<dbReference type="CDD" id="cd00054">
    <property type="entry name" value="EGF_CA"/>
    <property type="match status" value="4"/>
</dbReference>
<dbReference type="InterPro" id="IPR000742">
    <property type="entry name" value="EGF"/>
</dbReference>
<evidence type="ECO:0000256" key="15">
    <source>
        <dbReference type="SAM" id="Phobius"/>
    </source>
</evidence>
<feature type="region of interest" description="Disordered" evidence="14">
    <location>
        <begin position="1378"/>
        <end position="1406"/>
    </location>
</feature>
<dbReference type="InterPro" id="IPR001881">
    <property type="entry name" value="EGF-like_Ca-bd_dom"/>
</dbReference>
<evidence type="ECO:0000259" key="22">
    <source>
        <dbReference type="PROSITE" id="PS50853"/>
    </source>
</evidence>
<keyword evidence="6" id="KW-0677">Repeat</keyword>
<dbReference type="InterPro" id="IPR013783">
    <property type="entry name" value="Ig-like_fold"/>
</dbReference>
<evidence type="ECO:0000256" key="9">
    <source>
        <dbReference type="ARBA" id="ARBA00023157"/>
    </source>
</evidence>
<dbReference type="Proteomes" id="UP000887013">
    <property type="component" value="Unassembled WGS sequence"/>
</dbReference>
<comment type="caution">
    <text evidence="23">The sequence shown here is derived from an EMBL/GenBank/DDBJ whole genome shotgun (WGS) entry which is preliminary data.</text>
</comment>
<feature type="domain" description="EGF-like" evidence="17">
    <location>
        <begin position="335"/>
        <end position="372"/>
    </location>
</feature>
<comment type="subcellular location">
    <subcellularLocation>
        <location evidence="1">Cell membrane</location>
        <topology evidence="1">Multi-pass membrane protein</topology>
    </subcellularLocation>
</comment>
<feature type="compositionally biased region" description="Basic and acidic residues" evidence="14">
    <location>
        <begin position="1378"/>
        <end position="1391"/>
    </location>
</feature>
<dbReference type="Pfam" id="PF00008">
    <property type="entry name" value="EGF"/>
    <property type="match status" value="4"/>
</dbReference>
<feature type="signal peptide" evidence="16">
    <location>
        <begin position="1"/>
        <end position="24"/>
    </location>
</feature>
<evidence type="ECO:0000256" key="2">
    <source>
        <dbReference type="ARBA" id="ARBA00022475"/>
    </source>
</evidence>
<dbReference type="OrthoDB" id="283575at2759"/>
<dbReference type="PROSITE" id="PS00022">
    <property type="entry name" value="EGF_1"/>
    <property type="match status" value="5"/>
</dbReference>
<dbReference type="CDD" id="cd00063">
    <property type="entry name" value="FN3"/>
    <property type="match status" value="1"/>
</dbReference>
<dbReference type="PRINTS" id="PR00249">
    <property type="entry name" value="GPCRSECRETIN"/>
</dbReference>
<dbReference type="Pfam" id="PF00041">
    <property type="entry name" value="fn3"/>
    <property type="match status" value="1"/>
</dbReference>
<feature type="disulfide bond" evidence="13">
    <location>
        <begin position="339"/>
        <end position="349"/>
    </location>
</feature>
<evidence type="ECO:0000256" key="7">
    <source>
        <dbReference type="ARBA" id="ARBA00022989"/>
    </source>
</evidence>
<dbReference type="Pfam" id="PF00028">
    <property type="entry name" value="Cadherin"/>
    <property type="match status" value="2"/>
</dbReference>
<feature type="compositionally biased region" description="Polar residues" evidence="14">
    <location>
        <begin position="1615"/>
        <end position="1625"/>
    </location>
</feature>
<evidence type="ECO:0000256" key="10">
    <source>
        <dbReference type="ARBA" id="ARBA00023180"/>
    </source>
</evidence>
<feature type="region of interest" description="Disordered" evidence="14">
    <location>
        <begin position="736"/>
        <end position="758"/>
    </location>
</feature>
<dbReference type="FunFam" id="2.10.25.10:FF:000006">
    <property type="entry name" value="Versican core protein-like isoform 1"/>
    <property type="match status" value="1"/>
</dbReference>
<dbReference type="PROSITE" id="PS50261">
    <property type="entry name" value="G_PROTEIN_RECEP_F2_4"/>
    <property type="match status" value="1"/>
</dbReference>
<feature type="transmembrane region" description="Helical" evidence="15">
    <location>
        <begin position="1130"/>
        <end position="1151"/>
    </location>
</feature>
<evidence type="ECO:0000259" key="20">
    <source>
        <dbReference type="PROSITE" id="PS50261"/>
    </source>
</evidence>
<dbReference type="Gene3D" id="2.60.40.10">
    <property type="entry name" value="Immunoglobulins"/>
    <property type="match status" value="1"/>
</dbReference>
<dbReference type="Gene3D" id="2.60.220.50">
    <property type="match status" value="1"/>
</dbReference>
<feature type="disulfide bond" evidence="13">
    <location>
        <begin position="400"/>
        <end position="409"/>
    </location>
</feature>
<keyword evidence="5 16" id="KW-0732">Signal</keyword>
<proteinExistence type="predicted"/>
<feature type="domain" description="EGF-like" evidence="17">
    <location>
        <begin position="451"/>
        <end position="488"/>
    </location>
</feature>
<dbReference type="InterPro" id="IPR057244">
    <property type="entry name" value="GAIN_B"/>
</dbReference>
<feature type="compositionally biased region" description="Low complexity" evidence="14">
    <location>
        <begin position="1510"/>
        <end position="1522"/>
    </location>
</feature>
<dbReference type="InterPro" id="IPR015919">
    <property type="entry name" value="Cadherin-like_sf"/>
</dbReference>
<keyword evidence="11" id="KW-0424">Laminin EGF-like domain</keyword>
<evidence type="ECO:0000256" key="12">
    <source>
        <dbReference type="PROSITE-ProRule" id="PRU00043"/>
    </source>
</evidence>
<dbReference type="SUPFAM" id="SSF57196">
    <property type="entry name" value="EGF/Laminin"/>
    <property type="match status" value="5"/>
</dbReference>
<feature type="compositionally biased region" description="Basic residues" evidence="14">
    <location>
        <begin position="1551"/>
        <end position="1565"/>
    </location>
</feature>
<feature type="region of interest" description="Disordered" evidence="14">
    <location>
        <begin position="1604"/>
        <end position="1632"/>
    </location>
</feature>
<keyword evidence="23" id="KW-0675">Receptor</keyword>
<dbReference type="FunFam" id="2.10.25.10:FF:000012">
    <property type="entry name" value="Delta-like protein"/>
    <property type="match status" value="1"/>
</dbReference>
<evidence type="ECO:0000256" key="16">
    <source>
        <dbReference type="SAM" id="SignalP"/>
    </source>
</evidence>
<feature type="disulfide bond" evidence="13">
    <location>
        <begin position="478"/>
        <end position="487"/>
    </location>
</feature>
<evidence type="ECO:0000259" key="17">
    <source>
        <dbReference type="PROSITE" id="PS50026"/>
    </source>
</evidence>
<dbReference type="SUPFAM" id="SSF49313">
    <property type="entry name" value="Cadherin-like"/>
    <property type="match status" value="2"/>
</dbReference>
<dbReference type="SMART" id="SM00179">
    <property type="entry name" value="EGF_CA"/>
    <property type="match status" value="5"/>
</dbReference>
<dbReference type="CDD" id="cd15040">
    <property type="entry name" value="7tmB2_Adhesion"/>
    <property type="match status" value="1"/>
</dbReference>
<dbReference type="InterPro" id="IPR000152">
    <property type="entry name" value="EGF-type_Asp/Asn_hydroxyl_site"/>
</dbReference>
<evidence type="ECO:0000259" key="19">
    <source>
        <dbReference type="PROSITE" id="PS50227"/>
    </source>
</evidence>
<dbReference type="PROSITE" id="PS50227">
    <property type="entry name" value="G_PROTEIN_RECEP_F2_3"/>
    <property type="match status" value="1"/>
</dbReference>
<dbReference type="PROSITE" id="PS50026">
    <property type="entry name" value="EGF_3"/>
    <property type="match status" value="5"/>
</dbReference>
<evidence type="ECO:0000256" key="14">
    <source>
        <dbReference type="SAM" id="MobiDB-lite"/>
    </source>
</evidence>
<feature type="compositionally biased region" description="Low complexity" evidence="14">
    <location>
        <begin position="1320"/>
        <end position="1335"/>
    </location>
</feature>